<accession>A0ABX8QSR7</accession>
<dbReference type="Pfam" id="PF00109">
    <property type="entry name" value="ketoacyl-synt"/>
    <property type="match status" value="1"/>
</dbReference>
<dbReference type="Pfam" id="PF02801">
    <property type="entry name" value="Ketoacyl-synt_C"/>
    <property type="match status" value="1"/>
</dbReference>
<comment type="similarity">
    <text evidence="1 4">Belongs to the thiolase-like superfamily. Beta-ketoacyl-ACP synthases family.</text>
</comment>
<dbReference type="EMBL" id="CP059572">
    <property type="protein sequence ID" value="QXJ21830.1"/>
    <property type="molecule type" value="Genomic_DNA"/>
</dbReference>
<dbReference type="InterPro" id="IPR014031">
    <property type="entry name" value="Ketoacyl_synth_C"/>
</dbReference>
<dbReference type="SMART" id="SM00825">
    <property type="entry name" value="PKS_KS"/>
    <property type="match status" value="1"/>
</dbReference>
<evidence type="ECO:0000313" key="6">
    <source>
        <dbReference type="EMBL" id="QXJ21830.1"/>
    </source>
</evidence>
<keyword evidence="3" id="KW-0012">Acyltransferase</keyword>
<sequence length="419" mass="42958">MTTVITGLGVVVPTGIGAEAYWAASLGGGSAIGPISRYDARRYPLSVGGELPGFDAADLVEKRFVVQTDRFTHIAMAAADMALRDAALDPRAMAPFSMGVVTASGAGGVEFGQREIQGLWREGPGAVGPYQSIAWFYAASTGQISIRHGLRGPCGVLVTDETGGLDAIDHAARQIRRGSTAMLAGGAEAPFAPFSMACQFGHDLLSRERDPSRAFLPMTKGASGFVPAEGGALFVLEDAEAAAGRGADVRAVVAGHGTTFTGAFRPERSAEGLARAARAALAQAGRDAADVDVVFADGLGTPEADAAEAAAIHDVLGPRAATVPVALPKSGTGRAYAASAAIDAACAVLSLRDGIVPPAPNLDADDPVHGLDVVRGEPRRVRLGTALVLARGLYGGNSALLLCHPDTWRKTHGRTPAHL</sequence>
<dbReference type="RefSeq" id="WP_231335008.1">
    <property type="nucleotide sequence ID" value="NZ_CP059572.1"/>
</dbReference>
<dbReference type="InterPro" id="IPR016039">
    <property type="entry name" value="Thiolase-like"/>
</dbReference>
<dbReference type="InterPro" id="IPR014030">
    <property type="entry name" value="Ketoacyl_synth_N"/>
</dbReference>
<reference evidence="6" key="1">
    <citation type="submission" date="2020-07" db="EMBL/GenBank/DDBJ databases">
        <authorList>
            <person name="Tarantini F.S."/>
            <person name="Hong K.W."/>
            <person name="Chan K.G."/>
        </authorList>
    </citation>
    <scope>NUCLEOTIDE SEQUENCE</scope>
    <source>
        <strain evidence="6">32-07</strain>
    </source>
</reference>
<name>A0ABX8QSR7_9ACTN</name>
<dbReference type="PANTHER" id="PTHR11712:SF322">
    <property type="entry name" value="POLYKETIDE BETA-KETOACYL SYNTHASE 2-RELATED"/>
    <property type="match status" value="1"/>
</dbReference>
<dbReference type="Proteomes" id="UP001049518">
    <property type="component" value="Chromosome"/>
</dbReference>
<evidence type="ECO:0000259" key="5">
    <source>
        <dbReference type="PROSITE" id="PS52004"/>
    </source>
</evidence>
<evidence type="ECO:0000256" key="1">
    <source>
        <dbReference type="ARBA" id="ARBA00008467"/>
    </source>
</evidence>
<protein>
    <submittedName>
        <fullName evidence="6">Ketosynthase chain-length factor</fullName>
    </submittedName>
</protein>
<dbReference type="InterPro" id="IPR000794">
    <property type="entry name" value="Beta-ketoacyl_synthase"/>
</dbReference>
<dbReference type="Gene3D" id="3.40.47.10">
    <property type="match status" value="2"/>
</dbReference>
<gene>
    <name evidence="6" type="ORF">AGRA3207_002730</name>
</gene>
<evidence type="ECO:0000256" key="4">
    <source>
        <dbReference type="RuleBase" id="RU003694"/>
    </source>
</evidence>
<feature type="domain" description="Ketosynthase family 3 (KS3)" evidence="5">
    <location>
        <begin position="1"/>
        <end position="404"/>
    </location>
</feature>
<keyword evidence="7" id="KW-1185">Reference proteome</keyword>
<dbReference type="PANTHER" id="PTHR11712">
    <property type="entry name" value="POLYKETIDE SYNTHASE-RELATED"/>
    <property type="match status" value="1"/>
</dbReference>
<dbReference type="PROSITE" id="PS52004">
    <property type="entry name" value="KS3_2"/>
    <property type="match status" value="1"/>
</dbReference>
<organism evidence="6 7">
    <name type="scientific">Actinomadura graeca</name>
    <dbReference type="NCBI Taxonomy" id="2750812"/>
    <lineage>
        <taxon>Bacteria</taxon>
        <taxon>Bacillati</taxon>
        <taxon>Actinomycetota</taxon>
        <taxon>Actinomycetes</taxon>
        <taxon>Streptosporangiales</taxon>
        <taxon>Thermomonosporaceae</taxon>
        <taxon>Actinomadura</taxon>
    </lineage>
</organism>
<evidence type="ECO:0000256" key="2">
    <source>
        <dbReference type="ARBA" id="ARBA00022679"/>
    </source>
</evidence>
<proteinExistence type="inferred from homology"/>
<dbReference type="InterPro" id="IPR020841">
    <property type="entry name" value="PKS_Beta-ketoAc_synthase_dom"/>
</dbReference>
<dbReference type="SUPFAM" id="SSF53901">
    <property type="entry name" value="Thiolase-like"/>
    <property type="match status" value="2"/>
</dbReference>
<evidence type="ECO:0000313" key="7">
    <source>
        <dbReference type="Proteomes" id="UP001049518"/>
    </source>
</evidence>
<keyword evidence="2 4" id="KW-0808">Transferase</keyword>
<evidence type="ECO:0000256" key="3">
    <source>
        <dbReference type="ARBA" id="ARBA00023315"/>
    </source>
</evidence>